<dbReference type="Proteomes" id="UP000807306">
    <property type="component" value="Unassembled WGS sequence"/>
</dbReference>
<dbReference type="AlphaFoldDB" id="A0A9P6EB73"/>
<sequence>MRSIIFIISGIYHQSPPHSFQHTPHSSPHSRKLSFSHWHLYLYPRILTLIIQIRFYVA</sequence>
<gene>
    <name evidence="1" type="ORF">CPB83DRAFT_858912</name>
</gene>
<keyword evidence="2" id="KW-1185">Reference proteome</keyword>
<evidence type="ECO:0000313" key="1">
    <source>
        <dbReference type="EMBL" id="KAF9525805.1"/>
    </source>
</evidence>
<accession>A0A9P6EB73</accession>
<evidence type="ECO:0000313" key="2">
    <source>
        <dbReference type="Proteomes" id="UP000807306"/>
    </source>
</evidence>
<proteinExistence type="predicted"/>
<organism evidence="1 2">
    <name type="scientific">Crepidotus variabilis</name>
    <dbReference type="NCBI Taxonomy" id="179855"/>
    <lineage>
        <taxon>Eukaryota</taxon>
        <taxon>Fungi</taxon>
        <taxon>Dikarya</taxon>
        <taxon>Basidiomycota</taxon>
        <taxon>Agaricomycotina</taxon>
        <taxon>Agaricomycetes</taxon>
        <taxon>Agaricomycetidae</taxon>
        <taxon>Agaricales</taxon>
        <taxon>Agaricineae</taxon>
        <taxon>Crepidotaceae</taxon>
        <taxon>Crepidotus</taxon>
    </lineage>
</organism>
<dbReference type="EMBL" id="MU157879">
    <property type="protein sequence ID" value="KAF9525805.1"/>
    <property type="molecule type" value="Genomic_DNA"/>
</dbReference>
<comment type="caution">
    <text evidence="1">The sequence shown here is derived from an EMBL/GenBank/DDBJ whole genome shotgun (WGS) entry which is preliminary data.</text>
</comment>
<name>A0A9P6EB73_9AGAR</name>
<reference evidence="1" key="1">
    <citation type="submission" date="2020-11" db="EMBL/GenBank/DDBJ databases">
        <authorList>
            <consortium name="DOE Joint Genome Institute"/>
            <person name="Ahrendt S."/>
            <person name="Riley R."/>
            <person name="Andreopoulos W."/>
            <person name="Labutti K."/>
            <person name="Pangilinan J."/>
            <person name="Ruiz-Duenas F.J."/>
            <person name="Barrasa J.M."/>
            <person name="Sanchez-Garcia M."/>
            <person name="Camarero S."/>
            <person name="Miyauchi S."/>
            <person name="Serrano A."/>
            <person name="Linde D."/>
            <person name="Babiker R."/>
            <person name="Drula E."/>
            <person name="Ayuso-Fernandez I."/>
            <person name="Pacheco R."/>
            <person name="Padilla G."/>
            <person name="Ferreira P."/>
            <person name="Barriuso J."/>
            <person name="Kellner H."/>
            <person name="Castanera R."/>
            <person name="Alfaro M."/>
            <person name="Ramirez L."/>
            <person name="Pisabarro A.G."/>
            <person name="Kuo A."/>
            <person name="Tritt A."/>
            <person name="Lipzen A."/>
            <person name="He G."/>
            <person name="Yan M."/>
            <person name="Ng V."/>
            <person name="Cullen D."/>
            <person name="Martin F."/>
            <person name="Rosso M.-N."/>
            <person name="Henrissat B."/>
            <person name="Hibbett D."/>
            <person name="Martinez A.T."/>
            <person name="Grigoriev I.V."/>
        </authorList>
    </citation>
    <scope>NUCLEOTIDE SEQUENCE</scope>
    <source>
        <strain evidence="1">CBS 506.95</strain>
    </source>
</reference>
<protein>
    <submittedName>
        <fullName evidence="1">Uncharacterized protein</fullName>
    </submittedName>
</protein>